<keyword evidence="16" id="KW-1185">Reference proteome</keyword>
<evidence type="ECO:0000256" key="11">
    <source>
        <dbReference type="SAM" id="MobiDB-lite"/>
    </source>
</evidence>
<feature type="domain" description="FYVE-type" evidence="13">
    <location>
        <begin position="1165"/>
        <end position="1225"/>
    </location>
</feature>
<dbReference type="EMBL" id="CP111015">
    <property type="protein sequence ID" value="WAR04039.1"/>
    <property type="molecule type" value="Genomic_DNA"/>
</dbReference>
<dbReference type="PROSITE" id="PS50178">
    <property type="entry name" value="ZF_FYVE"/>
    <property type="match status" value="1"/>
</dbReference>
<keyword evidence="5 10" id="KW-0863">Zinc-finger</keyword>
<dbReference type="Proteomes" id="UP001164746">
    <property type="component" value="Chromosome 4"/>
</dbReference>
<keyword evidence="6" id="KW-0378">Hydrolase</keyword>
<dbReference type="SUPFAM" id="SSF57903">
    <property type="entry name" value="FYVE/PHD zinc finger"/>
    <property type="match status" value="1"/>
</dbReference>
<feature type="region of interest" description="Disordered" evidence="11">
    <location>
        <begin position="658"/>
        <end position="677"/>
    </location>
</feature>
<feature type="region of interest" description="Disordered" evidence="11">
    <location>
        <begin position="916"/>
        <end position="957"/>
    </location>
</feature>
<feature type="compositionally biased region" description="Polar residues" evidence="11">
    <location>
        <begin position="623"/>
        <end position="635"/>
    </location>
</feature>
<feature type="compositionally biased region" description="Polar residues" evidence="11">
    <location>
        <begin position="1069"/>
        <end position="1086"/>
    </location>
</feature>
<feature type="compositionally biased region" description="Polar residues" evidence="11">
    <location>
        <begin position="658"/>
        <end position="668"/>
    </location>
</feature>
<feature type="compositionally biased region" description="Polar residues" evidence="11">
    <location>
        <begin position="283"/>
        <end position="296"/>
    </location>
</feature>
<dbReference type="PANTHER" id="PTHR10807">
    <property type="entry name" value="MYOTUBULARIN-RELATED"/>
    <property type="match status" value="1"/>
</dbReference>
<dbReference type="InterPro" id="IPR029021">
    <property type="entry name" value="Prot-tyrosine_phosphatase-like"/>
</dbReference>
<keyword evidence="4" id="KW-0479">Metal-binding</keyword>
<dbReference type="InterPro" id="IPR030564">
    <property type="entry name" value="Myotubularin"/>
</dbReference>
<feature type="compositionally biased region" description="Polar residues" evidence="11">
    <location>
        <begin position="921"/>
        <end position="951"/>
    </location>
</feature>
<organism evidence="15 16">
    <name type="scientific">Mya arenaria</name>
    <name type="common">Soft-shell clam</name>
    <dbReference type="NCBI Taxonomy" id="6604"/>
    <lineage>
        <taxon>Eukaryota</taxon>
        <taxon>Metazoa</taxon>
        <taxon>Spiralia</taxon>
        <taxon>Lophotrochozoa</taxon>
        <taxon>Mollusca</taxon>
        <taxon>Bivalvia</taxon>
        <taxon>Autobranchia</taxon>
        <taxon>Heteroconchia</taxon>
        <taxon>Euheterodonta</taxon>
        <taxon>Imparidentia</taxon>
        <taxon>Neoheterodontei</taxon>
        <taxon>Myida</taxon>
        <taxon>Myoidea</taxon>
        <taxon>Myidae</taxon>
        <taxon>Mya</taxon>
    </lineage>
</organism>
<evidence type="ECO:0000256" key="6">
    <source>
        <dbReference type="ARBA" id="ARBA00022801"/>
    </source>
</evidence>
<dbReference type="PROSITE" id="PS50056">
    <property type="entry name" value="TYR_PHOSPHATASE_2"/>
    <property type="match status" value="1"/>
</dbReference>
<dbReference type="InterPro" id="IPR011011">
    <property type="entry name" value="Znf_FYVE_PHD"/>
</dbReference>
<dbReference type="SUPFAM" id="SSF50729">
    <property type="entry name" value="PH domain-like"/>
    <property type="match status" value="1"/>
</dbReference>
<evidence type="ECO:0000313" key="15">
    <source>
        <dbReference type="EMBL" id="WAR04039.1"/>
    </source>
</evidence>
<dbReference type="Gene3D" id="3.30.40.10">
    <property type="entry name" value="Zinc/RING finger domain, C3HC4 (zinc finger)"/>
    <property type="match status" value="1"/>
</dbReference>
<dbReference type="InterPro" id="IPR017455">
    <property type="entry name" value="Znf_FYVE-rel"/>
</dbReference>
<dbReference type="InterPro" id="IPR000387">
    <property type="entry name" value="Tyr_Pase_dom"/>
</dbReference>
<comment type="subcellular location">
    <subcellularLocation>
        <location evidence="1">Endomembrane system</location>
        <topology evidence="1">Peripheral membrane protein</topology>
    </subcellularLocation>
</comment>
<dbReference type="SUPFAM" id="SSF52799">
    <property type="entry name" value="(Phosphotyrosine protein) phosphatases II"/>
    <property type="match status" value="1"/>
</dbReference>
<accession>A0ABY7E6J0</accession>
<evidence type="ECO:0000256" key="3">
    <source>
        <dbReference type="ARBA" id="ARBA00012903"/>
    </source>
</evidence>
<comment type="similarity">
    <text evidence="2">Belongs to the protein-tyrosine phosphatase family. Non-receptor class myotubularin subfamily.</text>
</comment>
<evidence type="ECO:0000256" key="8">
    <source>
        <dbReference type="ARBA" id="ARBA00023136"/>
    </source>
</evidence>
<dbReference type="Pfam" id="PF01363">
    <property type="entry name" value="FYVE"/>
    <property type="match status" value="1"/>
</dbReference>
<feature type="region of interest" description="Disordered" evidence="11">
    <location>
        <begin position="1067"/>
        <end position="1092"/>
    </location>
</feature>
<keyword evidence="8" id="KW-0472">Membrane</keyword>
<dbReference type="SMART" id="SM00064">
    <property type="entry name" value="FYVE"/>
    <property type="match status" value="1"/>
</dbReference>
<feature type="region of interest" description="Disordered" evidence="11">
    <location>
        <begin position="822"/>
        <end position="853"/>
    </location>
</feature>
<name>A0ABY7E6J0_MYAAR</name>
<feature type="region of interest" description="Disordered" evidence="11">
    <location>
        <begin position="281"/>
        <end position="324"/>
    </location>
</feature>
<dbReference type="InterPro" id="IPR013083">
    <property type="entry name" value="Znf_RING/FYVE/PHD"/>
</dbReference>
<feature type="region of interest" description="Disordered" evidence="11">
    <location>
        <begin position="623"/>
        <end position="651"/>
    </location>
</feature>
<feature type="region of interest" description="Disordered" evidence="11">
    <location>
        <begin position="730"/>
        <end position="752"/>
    </location>
</feature>
<dbReference type="PROSITE" id="PS51339">
    <property type="entry name" value="PPASE_MYOTUBULARIN"/>
    <property type="match status" value="1"/>
</dbReference>
<evidence type="ECO:0000256" key="4">
    <source>
        <dbReference type="ARBA" id="ARBA00022723"/>
    </source>
</evidence>
<evidence type="ECO:0000256" key="10">
    <source>
        <dbReference type="PROSITE-ProRule" id="PRU00091"/>
    </source>
</evidence>
<evidence type="ECO:0000259" key="14">
    <source>
        <dbReference type="PROSITE" id="PS51339"/>
    </source>
</evidence>
<evidence type="ECO:0000259" key="13">
    <source>
        <dbReference type="PROSITE" id="PS50178"/>
    </source>
</evidence>
<proteinExistence type="inferred from homology"/>
<evidence type="ECO:0000256" key="1">
    <source>
        <dbReference type="ARBA" id="ARBA00004184"/>
    </source>
</evidence>
<dbReference type="InterPro" id="IPR016130">
    <property type="entry name" value="Tyr_Pase_AS"/>
</dbReference>
<dbReference type="Pfam" id="PF06602">
    <property type="entry name" value="Myotub-related"/>
    <property type="match status" value="2"/>
</dbReference>
<keyword evidence="7" id="KW-0862">Zinc</keyword>
<feature type="compositionally biased region" description="Polar residues" evidence="11">
    <location>
        <begin position="843"/>
        <end position="853"/>
    </location>
</feature>
<dbReference type="EC" id="3.1.3.95" evidence="3"/>
<feature type="compositionally biased region" description="Low complexity" evidence="11">
    <location>
        <begin position="304"/>
        <end position="317"/>
    </location>
</feature>
<evidence type="ECO:0000256" key="2">
    <source>
        <dbReference type="ARBA" id="ARBA00007471"/>
    </source>
</evidence>
<sequence length="1247" mass="137822">MGGGPTLLPVLVTTVDTGVEQEPMSLEHIRRSDVFPKKVLVSEDDALRVPFPVLSGEAAEYLGRTADGIIVLSNYRILIRYQDSFINLPLGLIEGVDMRDIFYLHIYSKDGSVVRCSFSTNDMCQDWFRRVQIKIEPVKKLEDVFAFCFYAWCADHLATPASCSSTGECFQLCPTGEGSPYSFTGEMERMGFKLDTAWRYTDINNNFSLCSSYPTEHIVPHGVKDDNLKAVAGFRALRRFPTVVWRNQRNGAVLVRAGQPEMGIFGWRNTDDENLLNAIPAACTQNPGNKNRASRSPSREDGSGSDISGSDDSSIAEGGEEESEPRKMLIIDCRSYSAAMANRAKGGGMECPEYYQNCEIQFMALANIHAVRKSFLALRSLCNSVLDQASWLSGLENTKWMQHMSGLLKTAVLVVSANEKEGRPVLVHCSDGWDRTPQVISLAEIMLDPYYRTVEIQLFNIMHFFKCFLENMYVSVMLMLGFQVLIEREWLQFGHKFADRCGNGVHTDDLNERCPVFLQWLECVYQLLVQFPCQFQFTEAFLVKLVQHTYSCLFGTFLCNTLRERQANKLSENTASIWALLSLNNFHNQLYTPTHEHEVLYPAIHMQNLRLWTSVYLSNNLQSAGPEDSGTQTGQLDDATTDPPPSLQKTRSCENLLTGSTEELNTSLSRRRSDPNLAAMDHCDQKLLKDAIGGDTSCSSESMKSSDNDRSLAETCDLPLNGVHHGNFHDANEETPKNGDVEENNKENDGINGFCDTSYNKLENGYSKELHNGAVKNETRDNDSSVSNYVGKLNGIGFTEHAKSIVNGIDSEHMEINIANGNGIHEMNGHSNGSVDSGPHSPDSVNDSSENSIETISECEDADPVTNGANSIVYEHTVLRPVSENSVSTSYSNGDNPDIDKRTIVKKLQQRRLQCDGVSVSLESSTDTVTEEVQTGDSSHTLTPSSSTGQAHSPKAALAISPSATPHTVASLQSLCDHVATNTLKSLENTTSISTSTSDLTDSRVHEKLISNCSQREILLNKVEVNKTSLNLRCYLSQTTALSKSSNGVLFRRGLDGGMVSPLGPAPVSPQSLVSTCPPTPGTSDTRSLDAHMPRHGLSRHLDVDGLTKFVDPVQKQISSIKDKYEQQIAGELASIQSNYSNAASDASWDQMDDPEVNMTRWVPDHSVTHCAGCDTQFTWRIRRHHCRNCGKIFCDSCSAEKAPLPHQMIVTEERVCQHCYKKISSQLTKSIVAVDELTSLGAAASN</sequence>
<dbReference type="InterPro" id="IPR000306">
    <property type="entry name" value="Znf_FYVE"/>
</dbReference>
<protein>
    <recommendedName>
        <fullName evidence="3">phosphatidylinositol-3,5-bisphosphate 3-phosphatase</fullName>
        <ecNumber evidence="3">3.1.3.95</ecNumber>
    </recommendedName>
    <alternativeName>
        <fullName evidence="9">Phosphatidylinositol-3,5-bisphosphate 3-phosphatase</fullName>
    </alternativeName>
</protein>
<dbReference type="PANTHER" id="PTHR10807:SF75">
    <property type="entry name" value="PHOSPHATIDYLINOSITOL-3-PHOSPHATE PHOSPHATASE"/>
    <property type="match status" value="1"/>
</dbReference>
<reference evidence="15" key="1">
    <citation type="submission" date="2022-11" db="EMBL/GenBank/DDBJ databases">
        <title>Centuries of genome instability and evolution in soft-shell clam transmissible cancer (bioRxiv).</title>
        <authorList>
            <person name="Hart S.F.M."/>
            <person name="Yonemitsu M.A."/>
            <person name="Giersch R.M."/>
            <person name="Beal B.F."/>
            <person name="Arriagada G."/>
            <person name="Davis B.W."/>
            <person name="Ostrander E.A."/>
            <person name="Goff S.P."/>
            <person name="Metzger M.J."/>
        </authorList>
    </citation>
    <scope>NUCLEOTIDE SEQUENCE</scope>
    <source>
        <strain evidence="15">MELC-2E11</strain>
        <tissue evidence="15">Siphon/mantle</tissue>
    </source>
</reference>
<gene>
    <name evidence="15" type="ORF">MAR_010597</name>
</gene>
<evidence type="ECO:0000259" key="12">
    <source>
        <dbReference type="PROSITE" id="PS50056"/>
    </source>
</evidence>
<evidence type="ECO:0000256" key="9">
    <source>
        <dbReference type="ARBA" id="ARBA00032571"/>
    </source>
</evidence>
<dbReference type="PROSITE" id="PS00383">
    <property type="entry name" value="TYR_PHOSPHATASE_1"/>
    <property type="match status" value="1"/>
</dbReference>
<evidence type="ECO:0000256" key="7">
    <source>
        <dbReference type="ARBA" id="ARBA00022833"/>
    </source>
</evidence>
<evidence type="ECO:0000313" key="16">
    <source>
        <dbReference type="Proteomes" id="UP001164746"/>
    </source>
</evidence>
<feature type="domain" description="Myotubularin phosphatase" evidence="14">
    <location>
        <begin position="177"/>
        <end position="616"/>
    </location>
</feature>
<evidence type="ECO:0000256" key="5">
    <source>
        <dbReference type="ARBA" id="ARBA00022771"/>
    </source>
</evidence>
<feature type="domain" description="Tyrosine specific protein phosphatases" evidence="12">
    <location>
        <begin position="398"/>
        <end position="466"/>
    </location>
</feature>
<feature type="compositionally biased region" description="Basic and acidic residues" evidence="11">
    <location>
        <begin position="730"/>
        <end position="749"/>
    </location>
</feature>
<dbReference type="InterPro" id="IPR010569">
    <property type="entry name" value="Myotubularin-like_Pase_dom"/>
</dbReference>